<dbReference type="RefSeq" id="YP_009101715.1">
    <property type="nucleotide sequence ID" value="NC_025447.1"/>
</dbReference>
<keyword evidence="2" id="KW-1185">Reference proteome</keyword>
<dbReference type="Proteomes" id="UP000029889">
    <property type="component" value="Segment"/>
</dbReference>
<evidence type="ECO:0000313" key="2">
    <source>
        <dbReference type="Proteomes" id="UP000029889"/>
    </source>
</evidence>
<protein>
    <submittedName>
        <fullName evidence="1">Uncharacterized protein</fullName>
    </submittedName>
</protein>
<dbReference type="EMBL" id="KM507819">
    <property type="protein sequence ID" value="AIT14018.1"/>
    <property type="molecule type" value="Genomic_DNA"/>
</dbReference>
<proteinExistence type="predicted"/>
<dbReference type="KEGG" id="vg:22111162"/>
<accession>A0A097EX75</accession>
<gene>
    <name evidence="1" type="primary">122</name>
    <name evidence="1" type="ORF">PBI_121Q_122</name>
</gene>
<evidence type="ECO:0000313" key="1">
    <source>
        <dbReference type="EMBL" id="AIT14018.1"/>
    </source>
</evidence>
<reference evidence="1 2" key="1">
    <citation type="submission" date="2014-09" db="EMBL/GenBank/DDBJ databases">
        <authorList>
            <person name="Lapin J.S."/>
            <person name="Pope W.H."/>
            <person name="Hua J."/>
            <person name="Ford M.E."/>
            <person name="Conway J.F."/>
            <person name="Hatfull G.F."/>
            <person name="Hendrix R.W."/>
        </authorList>
    </citation>
    <scope>NUCLEOTIDE SEQUENCE [LARGE SCALE GENOMIC DNA]</scope>
</reference>
<name>A0A097EX75_9CAUD</name>
<organism evidence="1 2">
    <name type="scientific">Escherichia phage 121Q</name>
    <dbReference type="NCBI Taxonomy" id="1555202"/>
    <lineage>
        <taxon>Viruses</taxon>
        <taxon>Duplodnaviria</taxon>
        <taxon>Heunggongvirae</taxon>
        <taxon>Uroviricota</taxon>
        <taxon>Caudoviricetes</taxon>
        <taxon>Asteriusvirus</taxon>
        <taxon>Asteriusvirus av121Q</taxon>
    </lineage>
</organism>
<sequence length="72" mass="7922">METTLFEVIQALKTGDDIQVLLHGYRLKGTVVLVNDTTLVIAETNPYDSNQVANIHIDIKSIIGVGVNKNQE</sequence>
<dbReference type="GeneID" id="22111162"/>